<name>A0ABX8RN11_NOCIO</name>
<dbReference type="InterPro" id="IPR001763">
    <property type="entry name" value="Rhodanese-like_dom"/>
</dbReference>
<feature type="domain" description="Rhodanese" evidence="1">
    <location>
        <begin position="75"/>
        <end position="118"/>
    </location>
</feature>
<accession>A0ABX8RN11</accession>
<proteinExistence type="predicted"/>
<protein>
    <submittedName>
        <fullName evidence="2">Sulfurtransferase</fullName>
    </submittedName>
</protein>
<organism evidence="2 3">
    <name type="scientific">Nocardia iowensis</name>
    <dbReference type="NCBI Taxonomy" id="204891"/>
    <lineage>
        <taxon>Bacteria</taxon>
        <taxon>Bacillati</taxon>
        <taxon>Actinomycetota</taxon>
        <taxon>Actinomycetes</taxon>
        <taxon>Mycobacteriales</taxon>
        <taxon>Nocardiaceae</taxon>
        <taxon>Nocardia</taxon>
    </lineage>
</organism>
<gene>
    <name evidence="2" type="ORF">KV110_35810</name>
</gene>
<dbReference type="EMBL" id="CP078145">
    <property type="protein sequence ID" value="QXN90696.1"/>
    <property type="molecule type" value="Genomic_DNA"/>
</dbReference>
<reference evidence="2 3" key="1">
    <citation type="submission" date="2021-07" db="EMBL/GenBank/DDBJ databases">
        <title>Whole Genome Sequence of Nocardia Iowensis.</title>
        <authorList>
            <person name="Lamm A."/>
            <person name="Collins-Fairclough A.M."/>
            <person name="Bunk B."/>
            <person name="Sproer C."/>
        </authorList>
    </citation>
    <scope>NUCLEOTIDE SEQUENCE [LARGE SCALE GENOMIC DNA]</scope>
    <source>
        <strain evidence="2 3">NRRL 5646</strain>
    </source>
</reference>
<keyword evidence="3" id="KW-1185">Reference proteome</keyword>
<dbReference type="PROSITE" id="PS50206">
    <property type="entry name" value="RHODANESE_3"/>
    <property type="match status" value="1"/>
</dbReference>
<evidence type="ECO:0000313" key="2">
    <source>
        <dbReference type="EMBL" id="QXN90696.1"/>
    </source>
</evidence>
<sequence length="134" mass="13972">MLDQLTLDHRMTVGELPTAIALGSVVVDIRSQRQRTREGPLYGALAIGSDVVVNRLDPASPSCLALAREHTGGWILVCSSGDCADVIAAGLRGRGLGKVMSLVGGFRALCAASSLTIAARTPHFERSVAMVLCG</sequence>
<evidence type="ECO:0000313" key="3">
    <source>
        <dbReference type="Proteomes" id="UP000694257"/>
    </source>
</evidence>
<evidence type="ECO:0000259" key="1">
    <source>
        <dbReference type="PROSITE" id="PS50206"/>
    </source>
</evidence>
<dbReference type="RefSeq" id="WP_218471563.1">
    <property type="nucleotide sequence ID" value="NZ_BAABJN010000006.1"/>
</dbReference>
<dbReference type="Proteomes" id="UP000694257">
    <property type="component" value="Chromosome"/>
</dbReference>